<dbReference type="PROSITE" id="PS50015">
    <property type="entry name" value="SAP_B"/>
    <property type="match status" value="7"/>
</dbReference>
<dbReference type="OrthoDB" id="69496at2759"/>
<dbReference type="InterPro" id="IPR008373">
    <property type="entry name" value="Saposin"/>
</dbReference>
<feature type="domain" description="Saposin B-type" evidence="4">
    <location>
        <begin position="700"/>
        <end position="777"/>
    </location>
</feature>
<accession>A0A8B6CI62</accession>
<evidence type="ECO:0000313" key="5">
    <source>
        <dbReference type="EMBL" id="VDI05927.1"/>
    </source>
</evidence>
<evidence type="ECO:0000313" key="6">
    <source>
        <dbReference type="Proteomes" id="UP000596742"/>
    </source>
</evidence>
<feature type="domain" description="Saposin B-type" evidence="4">
    <location>
        <begin position="502"/>
        <end position="579"/>
    </location>
</feature>
<dbReference type="InterPro" id="IPR004951">
    <property type="entry name" value="DUF268_CAE_spp"/>
</dbReference>
<keyword evidence="3" id="KW-0732">Signal</keyword>
<dbReference type="InterPro" id="IPR007856">
    <property type="entry name" value="SapB_1"/>
</dbReference>
<gene>
    <name evidence="5" type="ORF">MGAL_10B053770</name>
</gene>
<dbReference type="EMBL" id="UYJE01001869">
    <property type="protein sequence ID" value="VDI05927.1"/>
    <property type="molecule type" value="Genomic_DNA"/>
</dbReference>
<comment type="caution">
    <text evidence="5">The sequence shown here is derived from an EMBL/GenBank/DDBJ whole genome shotgun (WGS) entry which is preliminary data.</text>
</comment>
<evidence type="ECO:0000256" key="3">
    <source>
        <dbReference type="SAM" id="SignalP"/>
    </source>
</evidence>
<dbReference type="SUPFAM" id="SSF47862">
    <property type="entry name" value="Saposin"/>
    <property type="match status" value="6"/>
</dbReference>
<feature type="domain" description="Saposin B-type" evidence="4">
    <location>
        <begin position="295"/>
        <end position="372"/>
    </location>
</feature>
<dbReference type="GO" id="GO:0005764">
    <property type="term" value="C:lysosome"/>
    <property type="evidence" value="ECO:0007669"/>
    <property type="project" value="InterPro"/>
</dbReference>
<evidence type="ECO:0000256" key="2">
    <source>
        <dbReference type="ARBA" id="ARBA00023180"/>
    </source>
</evidence>
<dbReference type="InterPro" id="IPR011001">
    <property type="entry name" value="Saposin-like"/>
</dbReference>
<organism evidence="5 6">
    <name type="scientific">Mytilus galloprovincialis</name>
    <name type="common">Mediterranean mussel</name>
    <dbReference type="NCBI Taxonomy" id="29158"/>
    <lineage>
        <taxon>Eukaryota</taxon>
        <taxon>Metazoa</taxon>
        <taxon>Spiralia</taxon>
        <taxon>Lophotrochozoa</taxon>
        <taxon>Mollusca</taxon>
        <taxon>Bivalvia</taxon>
        <taxon>Autobranchia</taxon>
        <taxon>Pteriomorphia</taxon>
        <taxon>Mytilida</taxon>
        <taxon>Mytiloidea</taxon>
        <taxon>Mytilidae</taxon>
        <taxon>Mytilinae</taxon>
        <taxon>Mytilus</taxon>
    </lineage>
</organism>
<name>A0A8B6CI62_MYTGA</name>
<keyword evidence="6" id="KW-1185">Reference proteome</keyword>
<dbReference type="Proteomes" id="UP000596742">
    <property type="component" value="Unassembled WGS sequence"/>
</dbReference>
<protein>
    <submittedName>
        <fullName evidence="5">Saposin</fullName>
    </submittedName>
</protein>
<sequence length="1099" mass="121361">MIWKISLFLFISVASVWGAPSFDPNLKKDYLMCEVCHVIVRDLQILVAENNTQAKAEGVLTDICNRLTANADTCLAFVKDNIGKVFSKLSDGLDPEQICISLKVCPSLEQDFLTKVLPAPINNDVLPAPASYDVLPVSNDVIPNEINEITQDVGANPIECELCKLVVSYVEKRLLNNKSEDAINATLEEICNELPGQLGALCQKFEPLLLKALVDEFSADKACKAIKVCTAEDAFIVHEHVLSCKDCKEIMEGLAGETGIQVCLQMAGICGKSKTHIHHELTNSVEPEKFEEPSGVAECTLCKFVMREVDNILSANKSEAAINASLQQICNSLPDQLQGLCQQFAPILLIAIKNGLDPNMACTTIKLCNNEEDDYDMVEKIEFDYDLVQKEALEKYEKEEENNAKASIGCTVCKFIIQEIDHFIVTNESSAAINATVYNLCSKLPAPLDKLCYGYAPVIVQDVVSGFDPELTCEKVKLCTNDSIAMTKDFPSSNIEEVMIKAGPECAICKLIVQEIDSFIAKNETASQINATVYAFCGKLPGALTSLCMTYAPIIVNDVVLGFDPEKTCEKVKLCTNDSILLSPKSEANKIEKKIKEKVEAGPECAICKLIVQEIDSFIAKNETASQINATVYAFCGKLPGPLTSLCMTYAPIIVNDVVLGFDPEKTCEKVKLCTNDSISWSPKFGPKKIERMIKEKVEASPGCTLCKFIVQAVSNYTTQNQSAAAINASVYQVCNELPALLKNLCQTYAPIIINDITAGFDPEQTCEKVQLCKSFLILWSVKYGNIITTMMDQANMAIHSFTMPAPGQYNLSYELNSVLQACGQLCNTSRKGLPGPYFDHILAPIDCNAILKNEYVDRGHGLPLAPATIPIELMNEYSMNNRIPVRYWHLNSQYLGKKASSPVWTVKAIEDLIIQAKEGKLKGNYGEEETNALRDGLKHAPGVKDGRVLVIGSEFPWVEACVLEAGAREVVTLEYGSIISEHPKVKTMVPFVFRMRYLNNTLGTFDAIVSFSSLEHSGLGRYGDALNPWGDIIAVARAWCVTKHGGSLTIGVQYDYNHEYLHFNADRVYGKKRYPYLTTNWKQLYRGIGKQRVHVFTK</sequence>
<keyword evidence="1" id="KW-1015">Disulfide bond</keyword>
<feature type="domain" description="Saposin B-type" evidence="4">
    <location>
        <begin position="156"/>
        <end position="248"/>
    </location>
</feature>
<evidence type="ECO:0000256" key="1">
    <source>
        <dbReference type="ARBA" id="ARBA00023157"/>
    </source>
</evidence>
<dbReference type="AlphaFoldDB" id="A0A8B6CI62"/>
<feature type="signal peptide" evidence="3">
    <location>
        <begin position="1"/>
        <end position="18"/>
    </location>
</feature>
<dbReference type="SMART" id="SM00741">
    <property type="entry name" value="SapB"/>
    <property type="match status" value="7"/>
</dbReference>
<dbReference type="InterPro" id="IPR008139">
    <property type="entry name" value="SaposinB_dom"/>
</dbReference>
<evidence type="ECO:0000259" key="4">
    <source>
        <dbReference type="PROSITE" id="PS50015"/>
    </source>
</evidence>
<dbReference type="GO" id="GO:0016020">
    <property type="term" value="C:membrane"/>
    <property type="evidence" value="ECO:0007669"/>
    <property type="project" value="GOC"/>
</dbReference>
<dbReference type="InterPro" id="IPR051428">
    <property type="entry name" value="Sphingo_Act-Surfact_Prot"/>
</dbReference>
<dbReference type="PRINTS" id="PR01797">
    <property type="entry name" value="SAPOSIN"/>
</dbReference>
<dbReference type="GO" id="GO:0006665">
    <property type="term" value="P:sphingolipid metabolic process"/>
    <property type="evidence" value="ECO:0007669"/>
    <property type="project" value="InterPro"/>
</dbReference>
<reference evidence="5" key="1">
    <citation type="submission" date="2018-11" db="EMBL/GenBank/DDBJ databases">
        <authorList>
            <person name="Alioto T."/>
            <person name="Alioto T."/>
        </authorList>
    </citation>
    <scope>NUCLEOTIDE SEQUENCE</scope>
</reference>
<proteinExistence type="predicted"/>
<feature type="domain" description="Saposin B-type" evidence="4">
    <location>
        <begin position="601"/>
        <end position="678"/>
    </location>
</feature>
<dbReference type="Gene3D" id="1.10.225.10">
    <property type="entry name" value="Saposin-like"/>
    <property type="match status" value="7"/>
</dbReference>
<dbReference type="PANTHER" id="PTHR11480">
    <property type="entry name" value="SAPOSIN-RELATED"/>
    <property type="match status" value="1"/>
</dbReference>
<feature type="chain" id="PRO_5032730312" evidence="3">
    <location>
        <begin position="19"/>
        <end position="1099"/>
    </location>
</feature>
<feature type="domain" description="Saposin B-type" evidence="4">
    <location>
        <begin position="29"/>
        <end position="109"/>
    </location>
</feature>
<feature type="domain" description="Saposin B-type" evidence="4">
    <location>
        <begin position="406"/>
        <end position="483"/>
    </location>
</feature>
<dbReference type="Pfam" id="PF03269">
    <property type="entry name" value="DUF268"/>
    <property type="match status" value="1"/>
</dbReference>
<keyword evidence="2" id="KW-0325">Glycoprotein</keyword>
<dbReference type="Pfam" id="PF05184">
    <property type="entry name" value="SapB_1"/>
    <property type="match status" value="6"/>
</dbReference>